<keyword evidence="18" id="KW-0479">Metal-binding</keyword>
<feature type="binding site" evidence="18">
    <location>
        <position position="39"/>
    </location>
    <ligand>
        <name>Zn(2+)</name>
        <dbReference type="ChEBI" id="CHEBI:29105"/>
    </ligand>
</feature>
<dbReference type="NCBIfam" id="NF041504">
    <property type="entry name" value="AccA_sub"/>
    <property type="match status" value="1"/>
</dbReference>
<evidence type="ECO:0000256" key="5">
    <source>
        <dbReference type="ARBA" id="ARBA00011664"/>
    </source>
</evidence>
<evidence type="ECO:0000256" key="11">
    <source>
        <dbReference type="ARBA" id="ARBA00022832"/>
    </source>
</evidence>
<dbReference type="InterPro" id="IPR011763">
    <property type="entry name" value="COA_CT_C"/>
</dbReference>
<evidence type="ECO:0000256" key="17">
    <source>
        <dbReference type="HAMAP-Rule" id="MF_00823"/>
    </source>
</evidence>
<evidence type="ECO:0000256" key="18">
    <source>
        <dbReference type="HAMAP-Rule" id="MF_01395"/>
    </source>
</evidence>
<dbReference type="UniPathway" id="UPA00655">
    <property type="reaction ID" value="UER00711"/>
</dbReference>
<comment type="similarity">
    <text evidence="17">Belongs to the AccA family.</text>
</comment>
<dbReference type="SUPFAM" id="SSF52096">
    <property type="entry name" value="ClpP/crotonase"/>
    <property type="match status" value="2"/>
</dbReference>
<evidence type="ECO:0000313" key="21">
    <source>
        <dbReference type="EMBL" id="OHV39277.1"/>
    </source>
</evidence>
<comment type="function">
    <text evidence="17">Component of the acetyl coenzyme A carboxylase (ACC) complex. First, biotin carboxylase catalyzes the carboxylation of biotin on its carrier protein (BCCP) and then the CO(2) group is transferred by the carboxyltransferase to acetyl-CoA to form malonyl-CoA.</text>
</comment>
<evidence type="ECO:0000256" key="4">
    <source>
        <dbReference type="ARBA" id="ARBA00010284"/>
    </source>
</evidence>
<keyword evidence="13 17" id="KW-0443">Lipid metabolism</keyword>
<feature type="binding site" evidence="18">
    <location>
        <position position="36"/>
    </location>
    <ligand>
        <name>Zn(2+)</name>
        <dbReference type="ChEBI" id="CHEBI:29105"/>
    </ligand>
</feature>
<dbReference type="EMBL" id="MAXA01000101">
    <property type="protein sequence ID" value="OHV39277.1"/>
    <property type="molecule type" value="Genomic_DNA"/>
</dbReference>
<evidence type="ECO:0000313" key="22">
    <source>
        <dbReference type="Proteomes" id="UP000179769"/>
    </source>
</evidence>
<dbReference type="NCBIfam" id="TIGR00515">
    <property type="entry name" value="accD"/>
    <property type="match status" value="1"/>
</dbReference>
<accession>A0A1S1R020</accession>
<sequence>MAGELGTRAPASEWILCPGCRAMTYGRKYIRNLRVCASCGHHGRVAASERIDQLFDPGTAELLDLPATTRDVLSFVDSTPYPQRLDQARARTGLREGVLVAAGRIGGRRVLAAVMDFAFLGGSLGAAAGELITRAAEEALRDRIPLLIVSASGGARMQEGPISLMQMAKTSQALTALDEAGVLTISLITDPTFGGVAASFATQCDVIVAEPGARLGFAGPRVIEQTLGHRLPPGFQTAEFLLERGFIDLITPRQALRDTLRRLLAAAQPCDGLREVPPEAGVLVRDPALLGEQEPRQAVQQARALDRPTTLDLLAQAFSEFVELHGDRVGGQCPAIVGGFAQLADRPVMVIGHQRGHTAVEVAARRYGMPSPAGYRKAARLMRLAAKLGLPVITFVDTPGAHPGLEAEEQGQAVAISHCIRQLTDLPVPVLTVILGEGGSGGALALAVADEVLISERGVYSVISPEGCASILWGDSTHAPRAAEALRLDARSLLRMGIVDGVVPEPRGGSQADPAQAAARVAAALCERLHEFALRKPADLVAARRARFRAFGATGSRRPEAVATR</sequence>
<comment type="catalytic activity">
    <reaction evidence="16 17">
        <text>N(6)-carboxybiotinyl-L-lysyl-[protein] + acetyl-CoA = N(6)-biotinyl-L-lysyl-[protein] + malonyl-CoA</text>
        <dbReference type="Rhea" id="RHEA:54728"/>
        <dbReference type="Rhea" id="RHEA-COMP:10505"/>
        <dbReference type="Rhea" id="RHEA-COMP:10506"/>
        <dbReference type="ChEBI" id="CHEBI:57288"/>
        <dbReference type="ChEBI" id="CHEBI:57384"/>
        <dbReference type="ChEBI" id="CHEBI:83144"/>
        <dbReference type="ChEBI" id="CHEBI:83145"/>
        <dbReference type="EC" id="2.1.3.15"/>
    </reaction>
</comment>
<comment type="cofactor">
    <cofactor evidence="18">
        <name>Zn(2+)</name>
        <dbReference type="ChEBI" id="CHEBI:29105"/>
    </cofactor>
    <text evidence="18">Binds 1 zinc ion per subunit.</text>
</comment>
<dbReference type="HAMAP" id="MF_00823">
    <property type="entry name" value="AcetylCoA_CT_alpha"/>
    <property type="match status" value="1"/>
</dbReference>
<dbReference type="PROSITE" id="PS50989">
    <property type="entry name" value="COA_CT_CTER"/>
    <property type="match status" value="1"/>
</dbReference>
<comment type="function">
    <text evidence="15 18">Component of the acetyl coenzyme A carboxylase (ACC) complex. Biotin carboxylase (BC) catalyzes the carboxylation of biotin on its carrier protein (BCCP) and then the CO(2) group is transferred by the transcarboxylase to acetyl-CoA to form malonyl-CoA.</text>
</comment>
<dbReference type="GO" id="GO:0005524">
    <property type="term" value="F:ATP binding"/>
    <property type="evidence" value="ECO:0007669"/>
    <property type="project" value="UniProtKB-KW"/>
</dbReference>
<keyword evidence="12 17" id="KW-0067">ATP-binding</keyword>
<comment type="similarity">
    <text evidence="4">In the N-terminal section; belongs to the AccD/PCCB family.</text>
</comment>
<keyword evidence="22" id="KW-1185">Reference proteome</keyword>
<evidence type="ECO:0000256" key="6">
    <source>
        <dbReference type="ARBA" id="ARBA00022490"/>
    </source>
</evidence>
<evidence type="ECO:0000256" key="9">
    <source>
        <dbReference type="ARBA" id="ARBA00022741"/>
    </source>
</evidence>
<evidence type="ECO:0000256" key="8">
    <source>
        <dbReference type="ARBA" id="ARBA00022679"/>
    </source>
</evidence>
<keyword evidence="8 17" id="KW-0808">Transferase</keyword>
<dbReference type="HAMAP" id="MF_01395">
    <property type="entry name" value="AcetylCoA_CT_beta"/>
    <property type="match status" value="1"/>
</dbReference>
<feature type="binding site" evidence="18">
    <location>
        <position position="17"/>
    </location>
    <ligand>
        <name>Zn(2+)</name>
        <dbReference type="ChEBI" id="CHEBI:29105"/>
    </ligand>
</feature>
<dbReference type="EC" id="2.1.3.15" evidence="17"/>
<feature type="domain" description="CoA carboxyltransferase C-terminal" evidence="20">
    <location>
        <begin position="283"/>
        <end position="531"/>
    </location>
</feature>
<evidence type="ECO:0000256" key="15">
    <source>
        <dbReference type="ARBA" id="ARBA00025280"/>
    </source>
</evidence>
<dbReference type="GO" id="GO:0006633">
    <property type="term" value="P:fatty acid biosynthetic process"/>
    <property type="evidence" value="ECO:0007669"/>
    <property type="project" value="UniProtKB-KW"/>
</dbReference>
<feature type="domain" description="CoA carboxyltransferase N-terminal" evidence="19">
    <location>
        <begin position="13"/>
        <end position="282"/>
    </location>
</feature>
<name>A0A1S1R020_9ACTN</name>
<reference evidence="22" key="1">
    <citation type="submission" date="2016-07" db="EMBL/GenBank/DDBJ databases">
        <title>Frankia sp. NRRL B-16219 Genome sequencing.</title>
        <authorList>
            <person name="Ghodhbane-Gtari F."/>
            <person name="Swanson E."/>
            <person name="Gueddou A."/>
            <person name="Louati M."/>
            <person name="Nouioui I."/>
            <person name="Hezbri K."/>
            <person name="Abebe-Akele F."/>
            <person name="Simpson S."/>
            <person name="Morris K."/>
            <person name="Thomas K."/>
            <person name="Gtari M."/>
            <person name="Tisa L.S."/>
        </authorList>
    </citation>
    <scope>NUCLEOTIDE SEQUENCE [LARGE SCALE GENOMIC DNA]</scope>
    <source>
        <strain evidence="22">NRRL B-16219</strain>
    </source>
</reference>
<evidence type="ECO:0000256" key="14">
    <source>
        <dbReference type="ARBA" id="ARBA00023160"/>
    </source>
</evidence>
<dbReference type="OrthoDB" id="9772975at2"/>
<evidence type="ECO:0000256" key="10">
    <source>
        <dbReference type="ARBA" id="ARBA00022771"/>
    </source>
</evidence>
<comment type="similarity">
    <text evidence="3">In the C-terminal section; belongs to the AccA family.</text>
</comment>
<comment type="pathway">
    <text evidence="2 17">Lipid metabolism; malonyl-CoA biosynthesis; malonyl-CoA from acetyl-CoA: step 1/1.</text>
</comment>
<dbReference type="GO" id="GO:0009317">
    <property type="term" value="C:acetyl-CoA carboxylase complex"/>
    <property type="evidence" value="ECO:0007669"/>
    <property type="project" value="InterPro"/>
</dbReference>
<dbReference type="Pfam" id="PF03255">
    <property type="entry name" value="ACCA"/>
    <property type="match status" value="1"/>
</dbReference>
<dbReference type="InterPro" id="IPR029045">
    <property type="entry name" value="ClpP/crotonase-like_dom_sf"/>
</dbReference>
<evidence type="ECO:0000256" key="16">
    <source>
        <dbReference type="ARBA" id="ARBA00049152"/>
    </source>
</evidence>
<dbReference type="PANTHER" id="PTHR42853">
    <property type="entry name" value="ACETYL-COENZYME A CARBOXYLASE CARBOXYL TRANSFERASE SUBUNIT ALPHA"/>
    <property type="match status" value="1"/>
</dbReference>
<comment type="caution">
    <text evidence="21">The sequence shown here is derived from an EMBL/GenBank/DDBJ whole genome shotgun (WGS) entry which is preliminary data.</text>
</comment>
<dbReference type="AlphaFoldDB" id="A0A1S1R020"/>
<dbReference type="RefSeq" id="WP_071061250.1">
    <property type="nucleotide sequence ID" value="NZ_MAXA01000101.1"/>
</dbReference>
<evidence type="ECO:0000256" key="3">
    <source>
        <dbReference type="ARBA" id="ARBA00006276"/>
    </source>
</evidence>
<protein>
    <recommendedName>
        <fullName evidence="17 18">Multifunctional fusion protein</fullName>
    </recommendedName>
    <domain>
        <recommendedName>
            <fullName evidence="17">Acetyl-coenzyme A carboxylase carboxyl transferase subunit alpha</fullName>
            <shortName evidence="17">ACCase subunit alpha</shortName>
            <shortName evidence="17">Acetyl-CoA carboxylase carboxyltransferase subunit alpha</shortName>
            <ecNumber evidence="17">2.1.3.15</ecNumber>
        </recommendedName>
    </domain>
    <domain>
        <recommendedName>
            <fullName evidence="18">Acetyl-coenzyme A carboxylase carboxyl transferase subunit beta</fullName>
            <shortName evidence="18">ACCase subunit beta</shortName>
            <shortName evidence="18">Acetyl-CoA carboxylase carboxyltransferase subunit beta</shortName>
        </recommendedName>
    </domain>
</protein>
<organism evidence="21 22">
    <name type="scientific">Parafrankia soli</name>
    <dbReference type="NCBI Taxonomy" id="2599596"/>
    <lineage>
        <taxon>Bacteria</taxon>
        <taxon>Bacillati</taxon>
        <taxon>Actinomycetota</taxon>
        <taxon>Actinomycetes</taxon>
        <taxon>Frankiales</taxon>
        <taxon>Frankiaceae</taxon>
        <taxon>Parafrankia</taxon>
    </lineage>
</organism>
<keyword evidence="11 17" id="KW-0276">Fatty acid metabolism</keyword>
<gene>
    <name evidence="18" type="primary">accD</name>
    <name evidence="17" type="synonym">accA</name>
    <name evidence="21" type="ORF">BBK14_33065</name>
</gene>
<feature type="zinc finger region" description="C4-type" evidence="18">
    <location>
        <begin position="17"/>
        <end position="39"/>
    </location>
</feature>
<keyword evidence="7 17" id="KW-0444">Lipid biosynthesis</keyword>
<comment type="similarity">
    <text evidence="18">Belongs to the AccD/PCCB family.</text>
</comment>
<comment type="subcellular location">
    <subcellularLocation>
        <location evidence="1 17">Cytoplasm</location>
    </subcellularLocation>
</comment>
<evidence type="ECO:0000256" key="1">
    <source>
        <dbReference type="ARBA" id="ARBA00004496"/>
    </source>
</evidence>
<dbReference type="PRINTS" id="PR01070">
    <property type="entry name" value="ACCCTRFRASEB"/>
</dbReference>
<comment type="subunit">
    <text evidence="17">Acetyl-CoA carboxylase is a heterohexamer composed of biotin carboxyl carrier protein (AccB), biotin carboxylase (AccC) and two subunits each of ACCase subunit alpha (AccA) and ACCase subunit beta (AccD).</text>
</comment>
<evidence type="ECO:0000259" key="19">
    <source>
        <dbReference type="PROSITE" id="PS50980"/>
    </source>
</evidence>
<feature type="binding site" evidence="18">
    <location>
        <position position="20"/>
    </location>
    <ligand>
        <name>Zn(2+)</name>
        <dbReference type="ChEBI" id="CHEBI:29105"/>
    </ligand>
</feature>
<evidence type="ECO:0000256" key="2">
    <source>
        <dbReference type="ARBA" id="ARBA00004956"/>
    </source>
</evidence>
<evidence type="ECO:0000256" key="7">
    <source>
        <dbReference type="ARBA" id="ARBA00022516"/>
    </source>
</evidence>
<dbReference type="InterPro" id="IPR011762">
    <property type="entry name" value="COA_CT_N"/>
</dbReference>
<dbReference type="GO" id="GO:0016743">
    <property type="term" value="F:carboxyl- or carbamoyltransferase activity"/>
    <property type="evidence" value="ECO:0007669"/>
    <property type="project" value="UniProtKB-UniRule"/>
</dbReference>
<dbReference type="InterPro" id="IPR001095">
    <property type="entry name" value="Acetyl_CoA_COase_a_su"/>
</dbReference>
<evidence type="ECO:0000256" key="13">
    <source>
        <dbReference type="ARBA" id="ARBA00023098"/>
    </source>
</evidence>
<proteinExistence type="inferred from homology"/>
<dbReference type="GO" id="GO:0003989">
    <property type="term" value="F:acetyl-CoA carboxylase activity"/>
    <property type="evidence" value="ECO:0007669"/>
    <property type="project" value="InterPro"/>
</dbReference>
<evidence type="ECO:0000259" key="20">
    <source>
        <dbReference type="PROSITE" id="PS50989"/>
    </source>
</evidence>
<dbReference type="GO" id="GO:2001295">
    <property type="term" value="P:malonyl-CoA biosynthetic process"/>
    <property type="evidence" value="ECO:0007669"/>
    <property type="project" value="UniProtKB-UniRule"/>
</dbReference>
<comment type="subunit">
    <text evidence="5">Acetyl-CoA carboxylase is a heterotetramer composed of biotin carboxyl carrier protein (AccB), biotin carboxylase (AccC) and two subunits of ACCase subunit beta/alpha.</text>
</comment>
<dbReference type="Proteomes" id="UP000179769">
    <property type="component" value="Unassembled WGS sequence"/>
</dbReference>
<dbReference type="PROSITE" id="PS50980">
    <property type="entry name" value="COA_CT_NTER"/>
    <property type="match status" value="1"/>
</dbReference>
<evidence type="ECO:0000256" key="12">
    <source>
        <dbReference type="ARBA" id="ARBA00022840"/>
    </source>
</evidence>
<dbReference type="PANTHER" id="PTHR42853:SF3">
    <property type="entry name" value="ACETYL-COENZYME A CARBOXYLASE CARBOXYL TRANSFERASE SUBUNIT ALPHA, CHLOROPLASTIC"/>
    <property type="match status" value="1"/>
</dbReference>
<dbReference type="Gene3D" id="3.90.226.10">
    <property type="entry name" value="2-enoyl-CoA Hydratase, Chain A, domain 1"/>
    <property type="match status" value="2"/>
</dbReference>
<keyword evidence="14 17" id="KW-0275">Fatty acid biosynthesis</keyword>
<dbReference type="InterPro" id="IPR000438">
    <property type="entry name" value="Acetyl_CoA_COase_Trfase_b_su"/>
</dbReference>
<dbReference type="GO" id="GO:0008270">
    <property type="term" value="F:zinc ion binding"/>
    <property type="evidence" value="ECO:0007669"/>
    <property type="project" value="UniProtKB-UniRule"/>
</dbReference>
<keyword evidence="10 18" id="KW-0863">Zinc-finger</keyword>
<keyword evidence="9 17" id="KW-0547">Nucleotide-binding</keyword>
<keyword evidence="6 17" id="KW-0963">Cytoplasm</keyword>
<keyword evidence="18" id="KW-0862">Zinc</keyword>